<dbReference type="InterPro" id="IPR044016">
    <property type="entry name" value="Big_13"/>
</dbReference>
<feature type="domain" description="Bacterial Ig-like" evidence="4">
    <location>
        <begin position="1267"/>
        <end position="1343"/>
    </location>
</feature>
<proteinExistence type="predicted"/>
<dbReference type="NCBIfam" id="NF033510">
    <property type="entry name" value="Ca_tandemer"/>
    <property type="match status" value="18"/>
</dbReference>
<feature type="domain" description="Bacterial Ig-like" evidence="4">
    <location>
        <begin position="522"/>
        <end position="600"/>
    </location>
</feature>
<dbReference type="Gene3D" id="2.60.40.1800">
    <property type="match status" value="14"/>
</dbReference>
<protein>
    <submittedName>
        <fullName evidence="5">Uncharacterized protein</fullName>
    </submittedName>
</protein>
<dbReference type="EMBL" id="JAGSNF010000015">
    <property type="protein sequence ID" value="MBR7743715.1"/>
    <property type="molecule type" value="Genomic_DNA"/>
</dbReference>
<feature type="domain" description="Bacterial Ig" evidence="3">
    <location>
        <begin position="1916"/>
        <end position="1991"/>
    </location>
</feature>
<evidence type="ECO:0000313" key="5">
    <source>
        <dbReference type="EMBL" id="MBR7743715.1"/>
    </source>
</evidence>
<feature type="compositionally biased region" description="Polar residues" evidence="1">
    <location>
        <begin position="614"/>
        <end position="628"/>
    </location>
</feature>
<organism evidence="5 6">
    <name type="scientific">Phycicoccus avicenniae</name>
    <dbReference type="NCBI Taxonomy" id="2828860"/>
    <lineage>
        <taxon>Bacteria</taxon>
        <taxon>Bacillati</taxon>
        <taxon>Actinomycetota</taxon>
        <taxon>Actinomycetes</taxon>
        <taxon>Micrococcales</taxon>
        <taxon>Intrasporangiaceae</taxon>
        <taxon>Phycicoccus</taxon>
    </lineage>
</organism>
<feature type="region of interest" description="Disordered" evidence="1">
    <location>
        <begin position="1997"/>
        <end position="2023"/>
    </location>
</feature>
<dbReference type="InterPro" id="IPR013783">
    <property type="entry name" value="Ig-like_fold"/>
</dbReference>
<feature type="domain" description="Bacterial Ig-like" evidence="4">
    <location>
        <begin position="616"/>
        <end position="692"/>
    </location>
</feature>
<dbReference type="Proteomes" id="UP000677016">
    <property type="component" value="Unassembled WGS sequence"/>
</dbReference>
<feature type="domain" description="Bacterial Ig-like" evidence="4">
    <location>
        <begin position="430"/>
        <end position="506"/>
    </location>
</feature>
<feature type="compositionally biased region" description="Low complexity" evidence="1">
    <location>
        <begin position="1927"/>
        <end position="1936"/>
    </location>
</feature>
<feature type="region of interest" description="Disordered" evidence="1">
    <location>
        <begin position="794"/>
        <end position="814"/>
    </location>
</feature>
<feature type="domain" description="Bacterial Ig-like" evidence="4">
    <location>
        <begin position="1642"/>
        <end position="1721"/>
    </location>
</feature>
<feature type="domain" description="Bacterial Ig-like" evidence="4">
    <location>
        <begin position="894"/>
        <end position="972"/>
    </location>
</feature>
<dbReference type="RefSeq" id="WP_211602979.1">
    <property type="nucleotide sequence ID" value="NZ_JAGSNF010000015.1"/>
</dbReference>
<keyword evidence="6" id="KW-1185">Reference proteome</keyword>
<feature type="domain" description="Bacterial Ig-like" evidence="4">
    <location>
        <begin position="342"/>
        <end position="413"/>
    </location>
</feature>
<feature type="domain" description="Bacterial Ig-like" evidence="4">
    <location>
        <begin position="1360"/>
        <end position="1436"/>
    </location>
</feature>
<accession>A0A941DAA0</accession>
<feature type="domain" description="Bacterial Ig-like" evidence="4">
    <location>
        <begin position="1452"/>
        <end position="1530"/>
    </location>
</feature>
<feature type="compositionally biased region" description="Polar residues" evidence="1">
    <location>
        <begin position="986"/>
        <end position="996"/>
    </location>
</feature>
<evidence type="ECO:0000259" key="4">
    <source>
        <dbReference type="Pfam" id="PF19077"/>
    </source>
</evidence>
<feature type="domain" description="Bacterial Ig-like" evidence="4">
    <location>
        <begin position="1827"/>
        <end position="1904"/>
    </location>
</feature>
<feature type="region of interest" description="Disordered" evidence="1">
    <location>
        <begin position="329"/>
        <end position="349"/>
    </location>
</feature>
<feature type="compositionally biased region" description="Polar residues" evidence="1">
    <location>
        <begin position="1736"/>
        <end position="1753"/>
    </location>
</feature>
<feature type="region of interest" description="Disordered" evidence="1">
    <location>
        <begin position="572"/>
        <end position="628"/>
    </location>
</feature>
<feature type="compositionally biased region" description="Polar residues" evidence="1">
    <location>
        <begin position="588"/>
        <end position="600"/>
    </location>
</feature>
<feature type="compositionally biased region" description="Low complexity" evidence="1">
    <location>
        <begin position="1518"/>
        <end position="1549"/>
    </location>
</feature>
<comment type="caution">
    <text evidence="5">The sequence shown here is derived from an EMBL/GenBank/DDBJ whole genome shotgun (WGS) entry which is preliminary data.</text>
</comment>
<feature type="region of interest" description="Disordered" evidence="1">
    <location>
        <begin position="1351"/>
        <end position="1370"/>
    </location>
</feature>
<feature type="transmembrane region" description="Helical" evidence="2">
    <location>
        <begin position="2030"/>
        <end position="2050"/>
    </location>
</feature>
<feature type="compositionally biased region" description="Gly residues" evidence="1">
    <location>
        <begin position="2000"/>
        <end position="2021"/>
    </location>
</feature>
<feature type="domain" description="Bacterial Ig-like" evidence="4">
    <location>
        <begin position="709"/>
        <end position="785"/>
    </location>
</feature>
<feature type="domain" description="Bacterial Ig-like" evidence="4">
    <location>
        <begin position="1738"/>
        <end position="1813"/>
    </location>
</feature>
<feature type="region of interest" description="Disordered" evidence="1">
    <location>
        <begin position="979"/>
        <end position="1000"/>
    </location>
</feature>
<name>A0A941DAA0_9MICO</name>
<feature type="region of interest" description="Disordered" evidence="1">
    <location>
        <begin position="1448"/>
        <end position="1468"/>
    </location>
</feature>
<evidence type="ECO:0000256" key="2">
    <source>
        <dbReference type="SAM" id="Phobius"/>
    </source>
</evidence>
<evidence type="ECO:0000256" key="1">
    <source>
        <dbReference type="SAM" id="MobiDB-lite"/>
    </source>
</evidence>
<dbReference type="GO" id="GO:0005975">
    <property type="term" value="P:carbohydrate metabolic process"/>
    <property type="evidence" value="ECO:0007669"/>
    <property type="project" value="UniProtKB-ARBA"/>
</dbReference>
<feature type="region of interest" description="Disordered" evidence="1">
    <location>
        <begin position="1732"/>
        <end position="1753"/>
    </location>
</feature>
<feature type="region of interest" description="Disordered" evidence="1">
    <location>
        <begin position="1910"/>
        <end position="1936"/>
    </location>
</feature>
<dbReference type="InterPro" id="IPR041498">
    <property type="entry name" value="Big_6"/>
</dbReference>
<keyword evidence="2" id="KW-0812">Transmembrane</keyword>
<feature type="compositionally biased region" description="Polar residues" evidence="1">
    <location>
        <begin position="1818"/>
        <end position="1838"/>
    </location>
</feature>
<feature type="region of interest" description="Disordered" evidence="1">
    <location>
        <begin position="1509"/>
        <end position="1549"/>
    </location>
</feature>
<keyword evidence="2" id="KW-0472">Membrane</keyword>
<feature type="domain" description="Bacterial Ig-like" evidence="4">
    <location>
        <begin position="988"/>
        <end position="1065"/>
    </location>
</feature>
<sequence length="2064" mass="202271">MKRFSGYAFIAFGMIVLLVWPGAAIRPAEAAPLPAPFTAQASSSVARVSTDLLGISVADLGLVVSEDVTDSQATPRVSAGSSNVDADVLGLPISVSANTNTAPPDDPAAETGALLGVNAGILSLGALTYSNLARWTGDDQCVPSETFSESATQTAGLNLTGLLSTGVSSSSTSTGLSAGTGTYNRAVTSTASGSLAGVSALGGLVTITVSESPVITAEATGVAGTASVTRNNPVVTVTGPNGSSTLQLGAQAFVDVTGLGLASVVVTLNPPAVSESADGLSASATWDFLEVQVETALGLTSADVSLLPLAVSATAPTGGIDCPPPAPVIEQPAEGEATGPLPTISGTAEPNASVTLTLDGTELAPVTADASGDWSYAVPPGSELAEGSHEVTATQTVNGAESPPTPVRTFVVDLTAPDAPVVTDPADGSSTNDTTPTYVGTAEADSSVEVFVDGASIGTTQADGDGNWTIDGTDPLGAGDHTVYATATDAVGNVSPDSDTNTFTVDLVAPGAPVVVEPADGDVTSDATPTYVGTAEADATVEVFVDGASIGTTTADGAGDWTLDQPADLADGDHTVSATATDPAGNVSADSNTNTFTVDTTGPAAPVIVEPADGSSTNDTTPTYVGTAEPNSSVEVFVDGASIGTTPVDGAGDWSIDQPAELAEGDHVVTAQGTDALGNAGPESAETDFTVDLTAPAAPVVVEPADGSSTNDTTPTYVGTAEPDATVEVLVDGASIGTTTADGAGDWSIDQPADLAEGEHTVSATATDAAGNVSADSNTNTFTVDLTAPDAPVVLEPADGSSTNDTTPTYVGTAEPDSSVEVFVDGASIGTTTADGAGDWSIDQPADLAEGEHTVSATATDAAGNVSPSSNTNTFTVDVTGPAAPVIIEPADGDVTSDSTPTYVGTAEPGATVEVFVDGASVGTTTADGAGDWSLDQPTDLADGDHVVAAQATDEAGNTGPMSGMTSFVVDTAAPLAPIVTDPADGSSTNDTTPTYVGTAEPDSSVEVFVDGASIGTTSADGAGDWSIDQPADLAEGEHTVFATATDAAGNVSPDSDTNTFTVDTVAPEAPVVTAPADGSTTADATPTYVGTAEADSTVEVFVDGASIGTTTADGAGDWSIDQPADLAEGEHTVFATATDAAGNVSPDSDTNTFTVDTVAPEAPVVVEPADGDVTSDATPTYVGTAEADATVEVFVDGASIGTTTADGAGDWSIDQPTDLAEGDHTVSATATDAAGNVSPSSNTNTFTVDTVAPEAPVVVEPADGASTNDTTPTYVGTAEPDATVEVFVDGASIGTTTADGAGDWSIDQPADLAEGDHAVYATATDAAGNVSPDSDTNTFTVDLTAPDAPVVTAPADGSSTNDTTPTYVGTAEPNATVEVFVDDASIGTTTADGAGDWSIDQPADLAEGDHAVYATATDAAGNVSPDSDTNTFTVDVTGPDAPVIVEPADGSTTADATPTYVGTADPGSTVEVTVDGTPVGTTTADGVGDWSLDQPTALADGPHTVTATATDEAGNESPVSDTTTFTVDTTAPDAPVITSPTGTPTYPGPDVTVTGTGEPGAALEVTATSGGLTATASTTVSGAGTWSVELTGLAEGTWTAVAEQTDAVGNVSDESDPESFVVDSTAPEAPVIDPFDPAVSSDATPTITGTGEPGAEVTVTDVGTVVTYGPVTVAGDGTWSVTVPDGAPLEDGTHTFTATQEDAGGNVSGPSAAEQYTVDTTAPAAPVIALPADGSTVTDPTPTVSGTAEPGSTVTVLVDGEPVGTTTASGSGSWTFPLTTPLVDGPHTASATATDAVGNVSPATTNAFVVDTSAATPVVTSPEDGSSTNDTTPTISGTADPGDLVTVTLDGVVYGTVTADEDGRWSLTPVIPLLEGPHTVTAQARDAVGNVSAVSSPVTFTVDVTAPEPPVIVTPEEGETTDDPTPEVTGTGEPGATVTVTVDGTTVGTTVVDEDGSWSVTVPNALGNGSHVVTATQTDAAGNVSDPDSVRFSVQAAVGSGGGTPPAGGSTGGGTGGSGGSLAQTGSELLPLAGFGLVLLCFGIGLSLASGHRGRPGGSPTLG</sequence>
<feature type="compositionally biased region" description="Polar residues" evidence="1">
    <location>
        <begin position="800"/>
        <end position="810"/>
    </location>
</feature>
<feature type="compositionally biased region" description="Acidic residues" evidence="1">
    <location>
        <begin position="1917"/>
        <end position="1926"/>
    </location>
</feature>
<feature type="region of interest" description="Disordered" evidence="1">
    <location>
        <begin position="1818"/>
        <end position="1840"/>
    </location>
</feature>
<feature type="domain" description="Bacterial Ig-like" evidence="4">
    <location>
        <begin position="1173"/>
        <end position="1251"/>
    </location>
</feature>
<dbReference type="Pfam" id="PF19077">
    <property type="entry name" value="Big_13"/>
    <property type="match status" value="16"/>
</dbReference>
<dbReference type="Pfam" id="PF17936">
    <property type="entry name" value="Big_6"/>
    <property type="match status" value="2"/>
</dbReference>
<feature type="domain" description="Bacterial Ig" evidence="3">
    <location>
        <begin position="1551"/>
        <end position="1616"/>
    </location>
</feature>
<evidence type="ECO:0000259" key="3">
    <source>
        <dbReference type="Pfam" id="PF17936"/>
    </source>
</evidence>
<gene>
    <name evidence="5" type="ORF">KC207_10480</name>
</gene>
<feature type="domain" description="Bacterial Ig-like" evidence="4">
    <location>
        <begin position="802"/>
        <end position="878"/>
    </location>
</feature>
<reference evidence="5" key="1">
    <citation type="submission" date="2021-04" db="EMBL/GenBank/DDBJ databases">
        <title>Phycicoccus avicenniae sp. nov., a novel endophytic actinomycetes isolated from branch of Avicennia mariana.</title>
        <authorList>
            <person name="Tuo L."/>
        </authorList>
    </citation>
    <scope>NUCLEOTIDE SEQUENCE</scope>
    <source>
        <strain evidence="5">BSK3Z-2</strain>
    </source>
</reference>
<keyword evidence="2" id="KW-1133">Transmembrane helix</keyword>
<feature type="compositionally biased region" description="Polar residues" evidence="1">
    <location>
        <begin position="1358"/>
        <end position="1368"/>
    </location>
</feature>
<feature type="domain" description="Bacterial Ig-like" evidence="4">
    <location>
        <begin position="1080"/>
        <end position="1158"/>
    </location>
</feature>
<evidence type="ECO:0000313" key="6">
    <source>
        <dbReference type="Proteomes" id="UP000677016"/>
    </source>
</evidence>
<dbReference type="Gene3D" id="2.60.40.10">
    <property type="entry name" value="Immunoglobulins"/>
    <property type="match status" value="4"/>
</dbReference>